<evidence type="ECO:0000256" key="1">
    <source>
        <dbReference type="ARBA" id="ARBA00008609"/>
    </source>
</evidence>
<dbReference type="Gene3D" id="3.10.20.440">
    <property type="entry name" value="2Fe-2S iron-sulphur cluster binding domain, sarcosine oxidase, alpha subunit, N-terminal domain"/>
    <property type="match status" value="1"/>
</dbReference>
<comment type="caution">
    <text evidence="7">The sequence shown here is derived from an EMBL/GenBank/DDBJ whole genome shotgun (WGS) entry which is preliminary data.</text>
</comment>
<sequence length="996" mass="107924">MAHRLPRGGRRIDRDRRLGFRFDGKPHEGLAGDTLASALMASGRMLMGRSFKYHRPRGPVAAGHEEPNALVGVGQGGRFEPNQRATVQPLYEGLEAVSQNRWPSLETDIGAINARLSRFLPAGFYYKTFLWPRSFWKHVYEPVIRASAGLGRPPEGPDADRYEHVSLHVDIAVVGGGVAGLEAALIAGRAGQRVLLVEQDTLWGGRAVVDGARIEGAPAQDWIDAALSELGGMDNVTLRANTMGAGVYDHGFLLAYERCGDARPGAAGPRHRLWRVRAGHIVTATGAIERPIAFASNDLPGVMLAGAVRDFVHDYAVSPGRRVVVVTNNDDAYRTALALHEAGVEVPAIVDVRRKLTGELPRRARAAGIELLEGRAIARVEGSTRVEGVVICDAAGDGSDGRLMRCDAVAMSGGWSPVVHLWSHCGGKLAWDEAGAMFRPDPSHPPLGADGEGFVTVIGAANGEMSTVAALEDAGRVAAIAGGERTAPEAERIEEQPLQPVWQMPERAGPGLRAKMFLDYQNDVKVSDVRLAAQEGFVSVEHAKRYTTLGMATDQGKLSNINGLAVLSQARGEPIPQVGTTTFRPPFVPISLGSIAGEARGEVFQPIRKTPIHAWHEANGASFEPVGHWRRPYAYLRGDETREQATAREVRAVRERVGLLDASTLGKLIVKGPDAGRFLDLVYTNKMSALKVGRCRYGLICNENGFLSDDGVVVRLAEDTYLCHTTTGGADRIHAHMEEWLQTEWWDMQVFTANVTEAWAQVAVAGPKARALLEGLGGMDLSKEALPFMSYAEGRLADIPARVFRISFSGELSFEVAVPAGRGRELWDRLLEAGAPHGVTPYGTEAMHILRAEKGFVMIGDETDGTVIPQDLNLGWAISKKKDDYIGKRGQERIHMTDPDRWKLVGLRTRDGSRLPDGVYIPAEGTNANGQRNTQGRVTSTYMSPTLGYGIAMALIRHGPDRMGETVEVARRDGPPVEAVIVDPVFYDPEGAKQDV</sequence>
<accession>A0A4R6A5E5</accession>
<dbReference type="Pfam" id="PF01571">
    <property type="entry name" value="GCV_T"/>
    <property type="match status" value="1"/>
</dbReference>
<evidence type="ECO:0000313" key="8">
    <source>
        <dbReference type="Proteomes" id="UP000295701"/>
    </source>
</evidence>
<gene>
    <name evidence="7" type="ORF">E2L08_12245</name>
</gene>
<evidence type="ECO:0000259" key="6">
    <source>
        <dbReference type="Pfam" id="PF17806"/>
    </source>
</evidence>
<keyword evidence="2" id="KW-0560">Oxidoreductase</keyword>
<dbReference type="PANTHER" id="PTHR43757">
    <property type="entry name" value="AMINOMETHYLTRANSFERASE"/>
    <property type="match status" value="1"/>
</dbReference>
<dbReference type="GO" id="GO:0046653">
    <property type="term" value="P:tetrahydrofolate metabolic process"/>
    <property type="evidence" value="ECO:0007669"/>
    <property type="project" value="InterPro"/>
</dbReference>
<dbReference type="PIRSF" id="PIRSF037980">
    <property type="entry name" value="SoxA"/>
    <property type="match status" value="1"/>
</dbReference>
<evidence type="ECO:0000259" key="3">
    <source>
        <dbReference type="Pfam" id="PF01571"/>
    </source>
</evidence>
<dbReference type="SUPFAM" id="SSF103025">
    <property type="entry name" value="Folate-binding domain"/>
    <property type="match status" value="1"/>
</dbReference>
<dbReference type="Proteomes" id="UP000295701">
    <property type="component" value="Unassembled WGS sequence"/>
</dbReference>
<feature type="domain" description="GCVT N-terminal" evidence="3">
    <location>
        <begin position="612"/>
        <end position="882"/>
    </location>
</feature>
<dbReference type="PRINTS" id="PR00469">
    <property type="entry name" value="PNDRDTASEII"/>
</dbReference>
<proteinExistence type="inferred from homology"/>
<dbReference type="InterPro" id="IPR042204">
    <property type="entry name" value="2Fe-2S-bd_N"/>
</dbReference>
<dbReference type="Pfam" id="PF13510">
    <property type="entry name" value="Fer2_4"/>
    <property type="match status" value="1"/>
</dbReference>
<name>A0A4R6A5E5_9RHOB</name>
<dbReference type="RefSeq" id="WP_133397383.1">
    <property type="nucleotide sequence ID" value="NZ_SNAA01000014.1"/>
</dbReference>
<protein>
    <submittedName>
        <fullName evidence="7">Sarcosine oxidase subunit alpha family protein</fullName>
    </submittedName>
</protein>
<reference evidence="7 8" key="1">
    <citation type="submission" date="2019-03" db="EMBL/GenBank/DDBJ databases">
        <title>Primorskyibacter sp. SS33 isolated from sediments.</title>
        <authorList>
            <person name="Xunke S."/>
        </authorList>
    </citation>
    <scope>NUCLEOTIDE SEQUENCE [LARGE SCALE GENOMIC DNA]</scope>
    <source>
        <strain evidence="7 8">SS33</strain>
    </source>
</reference>
<dbReference type="GO" id="GO:0008115">
    <property type="term" value="F:sarcosine oxidase activity"/>
    <property type="evidence" value="ECO:0007669"/>
    <property type="project" value="InterPro"/>
</dbReference>
<dbReference type="InterPro" id="IPR029043">
    <property type="entry name" value="GcvT/YgfZ_C"/>
</dbReference>
<dbReference type="SUPFAM" id="SSF51905">
    <property type="entry name" value="FAD/NAD(P)-binding domain"/>
    <property type="match status" value="1"/>
</dbReference>
<dbReference type="Gene3D" id="3.30.1360.120">
    <property type="entry name" value="Probable tRNA modification gtpase trme, domain 1"/>
    <property type="match status" value="1"/>
</dbReference>
<dbReference type="PRINTS" id="PR00368">
    <property type="entry name" value="FADPNR"/>
</dbReference>
<evidence type="ECO:0000313" key="7">
    <source>
        <dbReference type="EMBL" id="TDL78065.1"/>
    </source>
</evidence>
<dbReference type="NCBIfam" id="TIGR01372">
    <property type="entry name" value="soxA"/>
    <property type="match status" value="1"/>
</dbReference>
<dbReference type="InterPro" id="IPR041117">
    <property type="entry name" value="SoxA_A3"/>
</dbReference>
<dbReference type="Pfam" id="PF17806">
    <property type="entry name" value="SO_alpha_A3"/>
    <property type="match status" value="1"/>
</dbReference>
<dbReference type="InterPro" id="IPR036188">
    <property type="entry name" value="FAD/NAD-bd_sf"/>
</dbReference>
<evidence type="ECO:0000259" key="4">
    <source>
        <dbReference type="Pfam" id="PF07992"/>
    </source>
</evidence>
<comment type="similarity">
    <text evidence="1">Belongs to the GcvT family.</text>
</comment>
<dbReference type="InterPro" id="IPR006222">
    <property type="entry name" value="GCVT_N"/>
</dbReference>
<dbReference type="InterPro" id="IPR006277">
    <property type="entry name" value="Sarcosine_oxidase_asu"/>
</dbReference>
<dbReference type="InterPro" id="IPR023753">
    <property type="entry name" value="FAD/NAD-binding_dom"/>
</dbReference>
<organism evidence="7 8">
    <name type="scientific">Palleronia sediminis</name>
    <dbReference type="NCBI Taxonomy" id="2547833"/>
    <lineage>
        <taxon>Bacteria</taxon>
        <taxon>Pseudomonadati</taxon>
        <taxon>Pseudomonadota</taxon>
        <taxon>Alphaproteobacteria</taxon>
        <taxon>Rhodobacterales</taxon>
        <taxon>Roseobacteraceae</taxon>
        <taxon>Palleronia</taxon>
    </lineage>
</organism>
<feature type="domain" description="FAD/NAD(P)-binding" evidence="4">
    <location>
        <begin position="170"/>
        <end position="422"/>
    </location>
</feature>
<dbReference type="SUPFAM" id="SSF101790">
    <property type="entry name" value="Aminomethyltransferase beta-barrel domain"/>
    <property type="match status" value="1"/>
</dbReference>
<dbReference type="InterPro" id="IPR013977">
    <property type="entry name" value="GcvT_C"/>
</dbReference>
<dbReference type="InterPro" id="IPR028896">
    <property type="entry name" value="GcvT/YgfZ/DmdA"/>
</dbReference>
<keyword evidence="8" id="KW-1185">Reference proteome</keyword>
<dbReference type="OrthoDB" id="5287468at2"/>
<feature type="domain" description="Aminomethyltransferase C-terminal" evidence="5">
    <location>
        <begin position="903"/>
        <end position="988"/>
    </location>
</feature>
<dbReference type="Pfam" id="PF07992">
    <property type="entry name" value="Pyr_redox_2"/>
    <property type="match status" value="1"/>
</dbReference>
<dbReference type="AlphaFoldDB" id="A0A4R6A5E5"/>
<dbReference type="EMBL" id="SNAA01000014">
    <property type="protein sequence ID" value="TDL78065.1"/>
    <property type="molecule type" value="Genomic_DNA"/>
</dbReference>
<dbReference type="Pfam" id="PF08669">
    <property type="entry name" value="GCV_T_C"/>
    <property type="match status" value="1"/>
</dbReference>
<feature type="domain" description="SoxA A3" evidence="6">
    <location>
        <begin position="515"/>
        <end position="597"/>
    </location>
</feature>
<evidence type="ECO:0000259" key="5">
    <source>
        <dbReference type="Pfam" id="PF08669"/>
    </source>
</evidence>
<evidence type="ECO:0000256" key="2">
    <source>
        <dbReference type="ARBA" id="ARBA00023002"/>
    </source>
</evidence>
<dbReference type="InterPro" id="IPR027266">
    <property type="entry name" value="TrmE/GcvT-like"/>
</dbReference>
<dbReference type="PANTHER" id="PTHR43757:SF2">
    <property type="entry name" value="AMINOMETHYLTRANSFERASE, MITOCHONDRIAL"/>
    <property type="match status" value="1"/>
</dbReference>
<dbReference type="Gene3D" id="3.50.50.60">
    <property type="entry name" value="FAD/NAD(P)-binding domain"/>
    <property type="match status" value="2"/>
</dbReference>